<keyword evidence="2" id="KW-0812">Transmembrane</keyword>
<dbReference type="PANTHER" id="PTHR35896">
    <property type="entry name" value="IG-LIKE DOMAIN-CONTAINING PROTEIN"/>
    <property type="match status" value="1"/>
</dbReference>
<evidence type="ECO:0000256" key="1">
    <source>
        <dbReference type="SAM" id="MobiDB-lite"/>
    </source>
</evidence>
<evidence type="ECO:0000256" key="2">
    <source>
        <dbReference type="SAM" id="Phobius"/>
    </source>
</evidence>
<keyword evidence="4" id="KW-1185">Reference proteome</keyword>
<evidence type="ECO:0000313" key="4">
    <source>
        <dbReference type="Proteomes" id="UP001305779"/>
    </source>
</evidence>
<protein>
    <submittedName>
        <fullName evidence="3">Uncharacterized protein</fullName>
    </submittedName>
</protein>
<dbReference type="Proteomes" id="UP001305779">
    <property type="component" value="Unassembled WGS sequence"/>
</dbReference>
<dbReference type="PANTHER" id="PTHR35896:SF3">
    <property type="entry name" value="MAJOR FACILITATOR SUPERFAMILY TRANSPORTER"/>
    <property type="match status" value="1"/>
</dbReference>
<feature type="compositionally biased region" description="Polar residues" evidence="1">
    <location>
        <begin position="15"/>
        <end position="24"/>
    </location>
</feature>
<feature type="region of interest" description="Disordered" evidence="1">
    <location>
        <begin position="1"/>
        <end position="24"/>
    </location>
</feature>
<keyword evidence="2" id="KW-1133">Transmembrane helix</keyword>
<dbReference type="EMBL" id="JAXOVC010000004">
    <property type="protein sequence ID" value="KAK4502965.1"/>
    <property type="molecule type" value="Genomic_DNA"/>
</dbReference>
<evidence type="ECO:0000313" key="3">
    <source>
        <dbReference type="EMBL" id="KAK4502965.1"/>
    </source>
</evidence>
<reference evidence="3 4" key="1">
    <citation type="journal article" date="2023" name="G3 (Bethesda)">
        <title>A chromosome-level genome assembly of Zasmidium syzygii isolated from banana leaves.</title>
        <authorList>
            <person name="van Westerhoven A.C."/>
            <person name="Mehrabi R."/>
            <person name="Talebi R."/>
            <person name="Steentjes M.B.F."/>
            <person name="Corcolon B."/>
            <person name="Chong P.A."/>
            <person name="Kema G.H.J."/>
            <person name="Seidl M.F."/>
        </authorList>
    </citation>
    <scope>NUCLEOTIDE SEQUENCE [LARGE SCALE GENOMIC DNA]</scope>
    <source>
        <strain evidence="3 4">P124</strain>
    </source>
</reference>
<organism evidence="3 4">
    <name type="scientific">Zasmidium cellare</name>
    <name type="common">Wine cellar mold</name>
    <name type="synonym">Racodium cellare</name>
    <dbReference type="NCBI Taxonomy" id="395010"/>
    <lineage>
        <taxon>Eukaryota</taxon>
        <taxon>Fungi</taxon>
        <taxon>Dikarya</taxon>
        <taxon>Ascomycota</taxon>
        <taxon>Pezizomycotina</taxon>
        <taxon>Dothideomycetes</taxon>
        <taxon>Dothideomycetidae</taxon>
        <taxon>Mycosphaerellales</taxon>
        <taxon>Mycosphaerellaceae</taxon>
        <taxon>Zasmidium</taxon>
    </lineage>
</organism>
<keyword evidence="2" id="KW-0472">Membrane</keyword>
<sequence>MAFKKAGYELVGEQDPQNASPRQYSSGTTASIKAALLIALIALATIAGTAIGTLHPLKLWRKPTRLKATDCGHSSRTALAAGCIMEPLTYAWMSPECLYPAVTSLHTPFSDFHWFRHENMTDPLTETQIMRGEVLQIWTNDTGYHLQHCLFLYRKLSYALENRVEWVDTKTMAHEHAYHCIGQLETGGEAWNAVTSVDLAIYHCERAPWI</sequence>
<proteinExistence type="predicted"/>
<accession>A0ABR0EP72</accession>
<name>A0ABR0EP72_ZASCE</name>
<comment type="caution">
    <text evidence="3">The sequence shown here is derived from an EMBL/GenBank/DDBJ whole genome shotgun (WGS) entry which is preliminary data.</text>
</comment>
<feature type="transmembrane region" description="Helical" evidence="2">
    <location>
        <begin position="34"/>
        <end position="57"/>
    </location>
</feature>
<gene>
    <name evidence="3" type="ORF">PRZ48_006392</name>
</gene>
<dbReference type="InterPro" id="IPR053008">
    <property type="entry name" value="Phomopsin_biosynth_assoc"/>
</dbReference>